<evidence type="ECO:0000313" key="4">
    <source>
        <dbReference type="Proteomes" id="UP000001870"/>
    </source>
</evidence>
<keyword evidence="2" id="KW-0472">Membrane</keyword>
<dbReference type="KEGG" id="amc:MADE_1007470"/>
<dbReference type="GO" id="GO:0004713">
    <property type="term" value="F:protein tyrosine kinase activity"/>
    <property type="evidence" value="ECO:0007669"/>
    <property type="project" value="TreeGrafter"/>
</dbReference>
<evidence type="ECO:0000313" key="3">
    <source>
        <dbReference type="EMBL" id="AEA97634.1"/>
    </source>
</evidence>
<reference evidence="3 4" key="2">
    <citation type="journal article" date="2015" name="Antonie Van Leeuwenhoek">
        <title>Ecophysiological diversity of a novel member of the genus Alteromonas, and description of Alteromonas mediterranea sp. nov.</title>
        <authorList>
            <person name="Ivanova E.P."/>
            <person name="Lopez-Perez M."/>
            <person name="Zabalos M."/>
            <person name="Nguyen S.H."/>
            <person name="Webb H.K."/>
            <person name="Ryan J."/>
            <person name="Lagutin K."/>
            <person name="Vyssotski M."/>
            <person name="Crawford R.J."/>
            <person name="Rodriguez-Valera F."/>
        </authorList>
    </citation>
    <scope>NUCLEOTIDE SEQUENCE [LARGE SCALE GENOMIC DNA]</scope>
    <source>
        <strain evidence="4">DSM 17117 / CIP 110805 / LMG 28347 / Deep ecotype</strain>
    </source>
</reference>
<evidence type="ECO:0000256" key="2">
    <source>
        <dbReference type="SAM" id="Phobius"/>
    </source>
</evidence>
<name>F2G7I4_ALTMD</name>
<dbReference type="InterPro" id="IPR050445">
    <property type="entry name" value="Bact_polysacc_biosynth/exp"/>
</dbReference>
<feature type="transmembrane region" description="Helical" evidence="2">
    <location>
        <begin position="487"/>
        <end position="509"/>
    </location>
</feature>
<accession>F2G7I4</accession>
<dbReference type="InterPro" id="IPR014345">
    <property type="entry name" value="XrtA_polysacc_chain"/>
</dbReference>
<dbReference type="SUPFAM" id="SSF57997">
    <property type="entry name" value="Tropomyosin"/>
    <property type="match status" value="1"/>
</dbReference>
<dbReference type="HOGENOM" id="CLU_009912_5_1_6"/>
<dbReference type="NCBIfam" id="TIGR03007">
    <property type="entry name" value="pepcterm_ChnLen"/>
    <property type="match status" value="1"/>
</dbReference>
<proteinExistence type="predicted"/>
<sequence>MQELQSLFILGSDYLKGIWIKKRYVIICSWLICPAGFLYVANQPDYYASSATVHVDTRSMLQPLLRGLAIQTNKAQEIRLMAKTFFTPENVAKIARNSDLDLTTKSDAQFDSLVNRLKNQIQLRSTSRDNIYRISYNNRNPAVAHRVVQETLNLFVEGALGDNRRNSDNAERFIDNEIAEYENRLMESEQRLADFKRNYADILPVQGSFYSRLANEKSRLSTIELEIKQTKKKLEAFSKQLANAKTQLSSGNSENSGLSTRYDSRIRSLEQKLDELSLRFTEQHPDVIETKALIEALETRRSEEIKALVRESGEEPVQLNALSRDLSLEMSKLESQLASQLVQRDDIASRILELQSKIDLVPQIEAESTALNRDYGILKSKYNSLLARKESAELAKRAELSGEDIQFKILQPPKLPTKPAGPKRIIQYVMVLFLGFASGLGVAFLISQLSPVLFRASQLKSVTDCPVLGVVGHLEIDKVKGRNRIKVLVFSVSTGLILLMFATVVAIDITNKSFLQGLF</sequence>
<dbReference type="Proteomes" id="UP000001870">
    <property type="component" value="Chromosome"/>
</dbReference>
<dbReference type="EMBL" id="CP001103">
    <property type="protein sequence ID" value="AEA97634.1"/>
    <property type="molecule type" value="Genomic_DNA"/>
</dbReference>
<dbReference type="GO" id="GO:0005886">
    <property type="term" value="C:plasma membrane"/>
    <property type="evidence" value="ECO:0007669"/>
    <property type="project" value="TreeGrafter"/>
</dbReference>
<protein>
    <submittedName>
        <fullName evidence="3">Chain-length determining protein</fullName>
    </submittedName>
</protein>
<evidence type="ECO:0000256" key="1">
    <source>
        <dbReference type="SAM" id="Coils"/>
    </source>
</evidence>
<feature type="coiled-coil region" evidence="1">
    <location>
        <begin position="171"/>
        <end position="279"/>
    </location>
</feature>
<feature type="transmembrane region" description="Helical" evidence="2">
    <location>
        <begin position="425"/>
        <end position="446"/>
    </location>
</feature>
<keyword evidence="2" id="KW-0812">Transmembrane</keyword>
<dbReference type="AlphaFoldDB" id="F2G7I4"/>
<dbReference type="PANTHER" id="PTHR32309:SF13">
    <property type="entry name" value="FERRIC ENTEROBACTIN TRANSPORT PROTEIN FEPE"/>
    <property type="match status" value="1"/>
</dbReference>
<dbReference type="RefSeq" id="WP_012517974.1">
    <property type="nucleotide sequence ID" value="NC_011138.3"/>
</dbReference>
<keyword evidence="2" id="KW-1133">Transmembrane helix</keyword>
<organism evidence="3 4">
    <name type="scientific">Alteromonas mediterranea (strain DSM 17117 / CIP 110805 / LMG 28347 / Deep ecotype)</name>
    <dbReference type="NCBI Taxonomy" id="1774373"/>
    <lineage>
        <taxon>Bacteria</taxon>
        <taxon>Pseudomonadati</taxon>
        <taxon>Pseudomonadota</taxon>
        <taxon>Gammaproteobacteria</taxon>
        <taxon>Alteromonadales</taxon>
        <taxon>Alteromonadaceae</taxon>
        <taxon>Alteromonas/Salinimonas group</taxon>
        <taxon>Alteromonas</taxon>
    </lineage>
</organism>
<keyword evidence="4" id="KW-1185">Reference proteome</keyword>
<reference evidence="3 4" key="1">
    <citation type="journal article" date="2008" name="ISME J.">
        <title>Comparative genomics of two ecotypes of the marine planktonic copiotroph Alteromonas macleodii suggests alternative lifestyles associated with different kinds of particulate organic matter.</title>
        <authorList>
            <person name="Ivars-Martinez E."/>
            <person name="Martin-Cuadrado A.B."/>
            <person name="D'Auria G."/>
            <person name="Mira A."/>
            <person name="Ferriera S."/>
            <person name="Johnson J."/>
            <person name="Friedman R."/>
            <person name="Rodriguez-Valera F."/>
        </authorList>
    </citation>
    <scope>NUCLEOTIDE SEQUENCE [LARGE SCALE GENOMIC DNA]</scope>
    <source>
        <strain evidence="4">DSM 17117 / CIP 110805 / LMG 28347 / Deep ecotype</strain>
    </source>
</reference>
<gene>
    <name evidence="3" type="ordered locus">MADE_1007470</name>
</gene>
<dbReference type="Gene3D" id="1.10.287.1490">
    <property type="match status" value="1"/>
</dbReference>
<dbReference type="PANTHER" id="PTHR32309">
    <property type="entry name" value="TYROSINE-PROTEIN KINASE"/>
    <property type="match status" value="1"/>
</dbReference>
<keyword evidence="1" id="KW-0175">Coiled coil</keyword>